<proteinExistence type="predicted"/>
<sequence>MRSRSAISSSTHSSPKTASLSNSGTSTNAIVQRVSGASLTAAEFFQHYQKPGIPVIITGLLDAEPDWNLDYLCQQLGDQPFPVRQYGRDRYQQDKRQWTSSGSGVPAITLSFSEYADRLRNGTVRDQDLYLARCSLQQTPLSQLPNLTQAENQLGLRLPATALNLWVGLGGHTSCLHYDPMDGTLVQLHGAKKILLFPPSQLYNLYPFPVIKHLYHGLKLRAVYSQVYPERPDLEAFPKFQHAIPYAQEITLYPKEILFLPSGWWHEVTALGEEMVCSINRFWHVLPLSRAFSSWSKWRAHLGGVLAAPHIFGNVMGAISSGNRQGELSKLIQRL</sequence>
<keyword evidence="4" id="KW-1185">Reference proteome</keyword>
<evidence type="ECO:0000313" key="4">
    <source>
        <dbReference type="Proteomes" id="UP001163152"/>
    </source>
</evidence>
<dbReference type="Pfam" id="PF13621">
    <property type="entry name" value="Cupin_8"/>
    <property type="match status" value="1"/>
</dbReference>
<gene>
    <name evidence="3" type="ORF">OXH18_07625</name>
</gene>
<protein>
    <submittedName>
        <fullName evidence="3">Cupin-like domain-containing protein</fullName>
    </submittedName>
</protein>
<dbReference type="PANTHER" id="PTHR12461">
    <property type="entry name" value="HYPOXIA-INDUCIBLE FACTOR 1 ALPHA INHIBITOR-RELATED"/>
    <property type="match status" value="1"/>
</dbReference>
<dbReference type="InterPro" id="IPR014710">
    <property type="entry name" value="RmlC-like_jellyroll"/>
</dbReference>
<feature type="compositionally biased region" description="Low complexity" evidence="1">
    <location>
        <begin position="1"/>
        <end position="21"/>
    </location>
</feature>
<dbReference type="Gene3D" id="2.60.120.10">
    <property type="entry name" value="Jelly Rolls"/>
    <property type="match status" value="1"/>
</dbReference>
<dbReference type="RefSeq" id="WP_268611892.1">
    <property type="nucleotide sequence ID" value="NZ_CP113797.1"/>
</dbReference>
<accession>A0A9E8ZNK0</accession>
<dbReference type="PANTHER" id="PTHR12461:SF105">
    <property type="entry name" value="HYPOXIA-INDUCIBLE FACTOR 1-ALPHA INHIBITOR"/>
    <property type="match status" value="1"/>
</dbReference>
<dbReference type="Proteomes" id="UP001163152">
    <property type="component" value="Chromosome"/>
</dbReference>
<dbReference type="PROSITE" id="PS51184">
    <property type="entry name" value="JMJC"/>
    <property type="match status" value="1"/>
</dbReference>
<dbReference type="SMART" id="SM00558">
    <property type="entry name" value="JmjC"/>
    <property type="match status" value="1"/>
</dbReference>
<dbReference type="InterPro" id="IPR003347">
    <property type="entry name" value="JmjC_dom"/>
</dbReference>
<dbReference type="AlphaFoldDB" id="A0A9E8ZNK0"/>
<feature type="region of interest" description="Disordered" evidence="1">
    <location>
        <begin position="1"/>
        <end position="24"/>
    </location>
</feature>
<name>A0A9E8ZNK0_9CYAN</name>
<dbReference type="SUPFAM" id="SSF51197">
    <property type="entry name" value="Clavaminate synthase-like"/>
    <property type="match status" value="1"/>
</dbReference>
<reference evidence="3" key="1">
    <citation type="submission" date="2022-12" db="EMBL/GenBank/DDBJ databases">
        <title>Polyphasic identification of a Novel Hot-Spring Cyanobacterium Ocullathermofonsia sinensis gen nov. sp. nov. and Genomic Insights on its Adaptations to the Thermal Habitat.</title>
        <authorList>
            <person name="Daroch M."/>
            <person name="Tang J."/>
            <person name="Jiang Y."/>
        </authorList>
    </citation>
    <scope>NUCLEOTIDE SEQUENCE</scope>
    <source>
        <strain evidence="3">PKUAC-SCTA174</strain>
    </source>
</reference>
<evidence type="ECO:0000259" key="2">
    <source>
        <dbReference type="PROSITE" id="PS51184"/>
    </source>
</evidence>
<dbReference type="EMBL" id="CP113797">
    <property type="protein sequence ID" value="WAL61841.1"/>
    <property type="molecule type" value="Genomic_DNA"/>
</dbReference>
<evidence type="ECO:0000313" key="3">
    <source>
        <dbReference type="EMBL" id="WAL61841.1"/>
    </source>
</evidence>
<feature type="domain" description="JmjC" evidence="2">
    <location>
        <begin position="133"/>
        <end position="302"/>
    </location>
</feature>
<evidence type="ECO:0000256" key="1">
    <source>
        <dbReference type="SAM" id="MobiDB-lite"/>
    </source>
</evidence>
<dbReference type="InterPro" id="IPR041667">
    <property type="entry name" value="Cupin_8"/>
</dbReference>
<dbReference type="KEGG" id="tsin:OXH18_07625"/>
<organism evidence="3 4">
    <name type="scientific">Thermocoleostomius sinensis A174</name>
    <dbReference type="NCBI Taxonomy" id="2016057"/>
    <lineage>
        <taxon>Bacteria</taxon>
        <taxon>Bacillati</taxon>
        <taxon>Cyanobacteriota</taxon>
        <taxon>Cyanophyceae</taxon>
        <taxon>Oculatellales</taxon>
        <taxon>Oculatellaceae</taxon>
        <taxon>Thermocoleostomius</taxon>
    </lineage>
</organism>